<dbReference type="InterPro" id="IPR050855">
    <property type="entry name" value="NDM-1-like"/>
</dbReference>
<dbReference type="PANTHER" id="PTHR42951">
    <property type="entry name" value="METALLO-BETA-LACTAMASE DOMAIN-CONTAINING"/>
    <property type="match status" value="1"/>
</dbReference>
<dbReference type="SUPFAM" id="SSF56281">
    <property type="entry name" value="Metallo-hydrolase/oxidoreductase"/>
    <property type="match status" value="1"/>
</dbReference>
<keyword evidence="4" id="KW-1185">Reference proteome</keyword>
<dbReference type="Pfam" id="PF00753">
    <property type="entry name" value="Lactamase_B"/>
    <property type="match status" value="1"/>
</dbReference>
<evidence type="ECO:0000313" key="4">
    <source>
        <dbReference type="Proteomes" id="UP000721844"/>
    </source>
</evidence>
<reference evidence="3 4" key="1">
    <citation type="journal article" date="2021" name="Microorganisms">
        <title>Acidisoma silvae sp. nov. and Acidisomacellulosilytica sp. nov., Two Acidophilic Bacteria Isolated from Decaying Wood, Hydrolyzing Cellulose and Producing Poly-3-hydroxybutyrate.</title>
        <authorList>
            <person name="Mieszkin S."/>
            <person name="Pouder E."/>
            <person name="Uroz S."/>
            <person name="Simon-Colin C."/>
            <person name="Alain K."/>
        </authorList>
    </citation>
    <scope>NUCLEOTIDE SEQUENCE [LARGE SCALE GENOMIC DNA]</scope>
    <source>
        <strain evidence="3 4">HW T5.17</strain>
    </source>
</reference>
<dbReference type="InterPro" id="IPR001279">
    <property type="entry name" value="Metallo-B-lactamas"/>
</dbReference>
<comment type="similarity">
    <text evidence="1">Belongs to the metallo-beta-lactamase superfamily. Class-B beta-lactamase family.</text>
</comment>
<dbReference type="EMBL" id="JAESVA010000006">
    <property type="protein sequence ID" value="MCB8882111.1"/>
    <property type="molecule type" value="Genomic_DNA"/>
</dbReference>
<dbReference type="GO" id="GO:0017001">
    <property type="term" value="P:antibiotic catabolic process"/>
    <property type="evidence" value="ECO:0007669"/>
    <property type="project" value="UniProtKB-ARBA"/>
</dbReference>
<dbReference type="PANTHER" id="PTHR42951:SF4">
    <property type="entry name" value="ACYL-COENZYME A THIOESTERASE MBLAC2"/>
    <property type="match status" value="1"/>
</dbReference>
<proteinExistence type="inferred from homology"/>
<evidence type="ECO:0000256" key="1">
    <source>
        <dbReference type="ARBA" id="ARBA00005250"/>
    </source>
</evidence>
<dbReference type="InterPro" id="IPR036866">
    <property type="entry name" value="RibonucZ/Hydroxyglut_hydro"/>
</dbReference>
<dbReference type="Proteomes" id="UP000721844">
    <property type="component" value="Unassembled WGS sequence"/>
</dbReference>
<feature type="domain" description="Metallo-beta-lactamase" evidence="2">
    <location>
        <begin position="30"/>
        <end position="217"/>
    </location>
</feature>
<organism evidence="3 4">
    <name type="scientific">Acidisoma cellulosilyticum</name>
    <dbReference type="NCBI Taxonomy" id="2802395"/>
    <lineage>
        <taxon>Bacteria</taxon>
        <taxon>Pseudomonadati</taxon>
        <taxon>Pseudomonadota</taxon>
        <taxon>Alphaproteobacteria</taxon>
        <taxon>Acetobacterales</taxon>
        <taxon>Acidocellaceae</taxon>
        <taxon>Acidisoma</taxon>
    </lineage>
</organism>
<evidence type="ECO:0000259" key="2">
    <source>
        <dbReference type="SMART" id="SM00849"/>
    </source>
</evidence>
<comment type="caution">
    <text evidence="3">The sequence shown here is derived from an EMBL/GenBank/DDBJ whole genome shotgun (WGS) entry which is preliminary data.</text>
</comment>
<dbReference type="AlphaFoldDB" id="A0A963Z404"/>
<dbReference type="Gene3D" id="3.60.15.10">
    <property type="entry name" value="Ribonuclease Z/Hydroxyacylglutathione hydrolase-like"/>
    <property type="match status" value="1"/>
</dbReference>
<evidence type="ECO:0000313" key="3">
    <source>
        <dbReference type="EMBL" id="MCB8882111.1"/>
    </source>
</evidence>
<sequence>MTTADQWFEAIRFADNVTLIHEPWIKPYFRCNIWHVRGRDADLLFDTGLGVFPLRGAVAKLAEREPICVASHTHYDHIGGHHEFACRCVHAAEAGILTCPENHLTLADGYATDAMFDGFPAGWDAASYRVRPAPPTRVLADGDVIDLGDRQFQVVHTPGHSPGGIALWEQRTGTLLSGDVVYDGPLITDTYHADLGDYDRSMDRLDALPAAVIHGGHFGSFGRTRLRQLISEYRAGRHAPGCHLNPA</sequence>
<dbReference type="CDD" id="cd07712">
    <property type="entry name" value="MBLAC2-like_MBL-fold"/>
    <property type="match status" value="1"/>
</dbReference>
<gene>
    <name evidence="3" type="ORF">ACELLULO517_17835</name>
</gene>
<name>A0A963Z404_9PROT</name>
<dbReference type="SMART" id="SM00849">
    <property type="entry name" value="Lactamase_B"/>
    <property type="match status" value="1"/>
</dbReference>
<protein>
    <submittedName>
        <fullName evidence="3">MBL fold metallo-hydrolase</fullName>
    </submittedName>
</protein>
<accession>A0A963Z404</accession>